<dbReference type="RefSeq" id="WP_307277246.1">
    <property type="nucleotide sequence ID" value="NZ_JAUSZT010000002.1"/>
</dbReference>
<evidence type="ECO:0000313" key="1">
    <source>
        <dbReference type="EMBL" id="MDQ0995653.1"/>
    </source>
</evidence>
<organism evidence="1 2">
    <name type="scientific">Phyllobacterium ifriqiyense</name>
    <dbReference type="NCBI Taxonomy" id="314238"/>
    <lineage>
        <taxon>Bacteria</taxon>
        <taxon>Pseudomonadati</taxon>
        <taxon>Pseudomonadota</taxon>
        <taxon>Alphaproteobacteria</taxon>
        <taxon>Hyphomicrobiales</taxon>
        <taxon>Phyllobacteriaceae</taxon>
        <taxon>Phyllobacterium</taxon>
    </lineage>
</organism>
<dbReference type="Proteomes" id="UP001237780">
    <property type="component" value="Unassembled WGS sequence"/>
</dbReference>
<keyword evidence="2" id="KW-1185">Reference proteome</keyword>
<evidence type="ECO:0000313" key="2">
    <source>
        <dbReference type="Proteomes" id="UP001237780"/>
    </source>
</evidence>
<dbReference type="SUPFAM" id="SSF158837">
    <property type="entry name" value="AGR C 984p-like"/>
    <property type="match status" value="1"/>
</dbReference>
<dbReference type="EMBL" id="JAUSZT010000002">
    <property type="protein sequence ID" value="MDQ0995653.1"/>
    <property type="molecule type" value="Genomic_DNA"/>
</dbReference>
<dbReference type="Gene3D" id="1.10.3700.10">
    <property type="entry name" value="AGR C 984p-like"/>
    <property type="match status" value="1"/>
</dbReference>
<reference evidence="1 2" key="1">
    <citation type="submission" date="2023-07" db="EMBL/GenBank/DDBJ databases">
        <title>Comparative genomics of wheat-associated soil bacteria to identify genetic determinants of phenazine resistance.</title>
        <authorList>
            <person name="Mouncey N."/>
        </authorList>
    </citation>
    <scope>NUCLEOTIDE SEQUENCE [LARGE SCALE GENOMIC DNA]</scope>
    <source>
        <strain evidence="1 2">W4I11</strain>
    </source>
</reference>
<gene>
    <name evidence="1" type="ORF">QFZ34_000830</name>
</gene>
<dbReference type="InterPro" id="IPR023157">
    <property type="entry name" value="AGR-C-984p-like_sf"/>
</dbReference>
<protein>
    <recommendedName>
        <fullName evidence="3">DUF1217 domain-containing protein</fullName>
    </recommendedName>
</protein>
<comment type="caution">
    <text evidence="1">The sequence shown here is derived from an EMBL/GenBank/DDBJ whole genome shotgun (WGS) entry which is preliminary data.</text>
</comment>
<dbReference type="Pfam" id="PF06748">
    <property type="entry name" value="DUF1217"/>
    <property type="match status" value="1"/>
</dbReference>
<dbReference type="InterPro" id="IPR010626">
    <property type="entry name" value="DUF1217"/>
</dbReference>
<proteinExistence type="predicted"/>
<accession>A0ABU0S4H5</accession>
<name>A0ABU0S4H5_9HYPH</name>
<sequence length="260" mass="29009">MTSTMTSYRLIAADLPRSLARIAKEPMVQRDSDYYLKNIGKVKTIDDLMKDTKLYNYALKAFGLEDMAYAKAFIKKVLTEGVENRDSFANKLTDTRYKEFATAFNFAKLGDKTTESPAVLKPVVDSYVQMTLEQETGKQSDGARLALYFSRKASSITNAYEILGDKRLLAVFQTTFNIPKQTSALDIDRQAKMVEEKLDLKDLQDPAKVEKLLVRFTAMYDMANPSTNMAPSVQLFGGAAEIGISPSILATLQSFKLGGR</sequence>
<evidence type="ECO:0008006" key="3">
    <source>
        <dbReference type="Google" id="ProtNLM"/>
    </source>
</evidence>